<organism evidence="1 2">
    <name type="scientific">Caenispirillum salinarum AK4</name>
    <dbReference type="NCBI Taxonomy" id="1238182"/>
    <lineage>
        <taxon>Bacteria</taxon>
        <taxon>Pseudomonadati</taxon>
        <taxon>Pseudomonadota</taxon>
        <taxon>Alphaproteobacteria</taxon>
        <taxon>Rhodospirillales</taxon>
        <taxon>Novispirillaceae</taxon>
        <taxon>Caenispirillum</taxon>
    </lineage>
</organism>
<dbReference type="Proteomes" id="UP000009881">
    <property type="component" value="Unassembled WGS sequence"/>
</dbReference>
<comment type="caution">
    <text evidence="1">The sequence shown here is derived from an EMBL/GenBank/DDBJ whole genome shotgun (WGS) entry which is preliminary data.</text>
</comment>
<gene>
    <name evidence="1" type="ORF">C882_3357</name>
</gene>
<accession>K9H5Q9</accession>
<sequence>MQAVIVSRIGFGHLAVSSVIAAVSRPQPAGNLRLLKANRRQVSVRRSQGDKAASLCCDQLLVNAAWQRVILRRKTGDRTMDRQP</sequence>
<reference evidence="1 2" key="1">
    <citation type="journal article" date="2013" name="Genome Announc.">
        <title>Draft Genome Sequence of an Alphaproteobacterium, Caenispirillum salinarum AK4(T), Isolated from a Solar Saltern.</title>
        <authorList>
            <person name="Khatri I."/>
            <person name="Singh A."/>
            <person name="Korpole S."/>
            <person name="Pinnaka A.K."/>
            <person name="Subramanian S."/>
        </authorList>
    </citation>
    <scope>NUCLEOTIDE SEQUENCE [LARGE SCALE GENOMIC DNA]</scope>
    <source>
        <strain evidence="1 2">AK4</strain>
    </source>
</reference>
<protein>
    <submittedName>
        <fullName evidence="1">Uncharacterized protein</fullName>
    </submittedName>
</protein>
<proteinExistence type="predicted"/>
<evidence type="ECO:0000313" key="2">
    <source>
        <dbReference type="Proteomes" id="UP000009881"/>
    </source>
</evidence>
<name>K9H5Q9_9PROT</name>
<keyword evidence="2" id="KW-1185">Reference proteome</keyword>
<dbReference type="EMBL" id="ANHY01000043">
    <property type="protein sequence ID" value="EKV25978.1"/>
    <property type="molecule type" value="Genomic_DNA"/>
</dbReference>
<dbReference type="AlphaFoldDB" id="K9H5Q9"/>
<evidence type="ECO:0000313" key="1">
    <source>
        <dbReference type="EMBL" id="EKV25978.1"/>
    </source>
</evidence>